<evidence type="ECO:0000313" key="4">
    <source>
        <dbReference type="Proteomes" id="UP000064920"/>
    </source>
</evidence>
<dbReference type="Pfam" id="PF00072">
    <property type="entry name" value="Response_reg"/>
    <property type="match status" value="1"/>
</dbReference>
<dbReference type="PROSITE" id="PS50110">
    <property type="entry name" value="RESPONSE_REGULATORY"/>
    <property type="match status" value="1"/>
</dbReference>
<dbReference type="Gene3D" id="1.10.10.10">
    <property type="entry name" value="Winged helix-like DNA-binding domain superfamily/Winged helix DNA-binding domain"/>
    <property type="match status" value="1"/>
</dbReference>
<dbReference type="PROSITE" id="PS50043">
    <property type="entry name" value="HTH_LUXR_2"/>
    <property type="match status" value="1"/>
</dbReference>
<dbReference type="STRING" id="1397108.IMCC12053_1216"/>
<protein>
    <submittedName>
        <fullName evidence="3">DNA-binding response regulator, LuxR family</fullName>
    </submittedName>
</protein>
<dbReference type="Proteomes" id="UP000064920">
    <property type="component" value="Chromosome"/>
</dbReference>
<accession>A0A0N9ZNV6</accession>
<evidence type="ECO:0000256" key="2">
    <source>
        <dbReference type="ARBA" id="ARBA00023125"/>
    </source>
</evidence>
<sequence>MSTDISDLTERKVAPQSDNDTISVLIADDHSLVADAIKLVLLEERDFTVQICNSFETTLEAMQSAPEGFDVIMLDISMPGMEGLKSVKSVVSAAGDGNVVIFSGTTDDDFIWQAIGLGAKGFISKTQPCKSFASTLRLIADGNEFVPLSLARKSQERKSGVSVVDERERLILRSAAAGKTNKEIAIELDTTEVAIKMKMRAICAKLDARNRTHAAMIAKQTGLI</sequence>
<dbReference type="CDD" id="cd17535">
    <property type="entry name" value="REC_NarL-like"/>
    <property type="match status" value="1"/>
</dbReference>
<proteinExistence type="predicted"/>
<dbReference type="GO" id="GO:0003677">
    <property type="term" value="F:DNA binding"/>
    <property type="evidence" value="ECO:0007669"/>
    <property type="project" value="UniProtKB-KW"/>
</dbReference>
<dbReference type="InterPro" id="IPR000792">
    <property type="entry name" value="Tscrpt_reg_LuxR_C"/>
</dbReference>
<evidence type="ECO:0000313" key="3">
    <source>
        <dbReference type="EMBL" id="ALI55164.1"/>
    </source>
</evidence>
<keyword evidence="2 3" id="KW-0238">DNA-binding</keyword>
<dbReference type="PANTHER" id="PTHR45566">
    <property type="entry name" value="HTH-TYPE TRANSCRIPTIONAL REGULATOR YHJB-RELATED"/>
    <property type="match status" value="1"/>
</dbReference>
<dbReference type="SUPFAM" id="SSF46894">
    <property type="entry name" value="C-terminal effector domain of the bipartite response regulators"/>
    <property type="match status" value="1"/>
</dbReference>
<dbReference type="Gene3D" id="3.40.50.2300">
    <property type="match status" value="1"/>
</dbReference>
<dbReference type="Pfam" id="PF00196">
    <property type="entry name" value="GerE"/>
    <property type="match status" value="1"/>
</dbReference>
<dbReference type="RefSeq" id="WP_062216641.1">
    <property type="nucleotide sequence ID" value="NZ_CP012023.1"/>
</dbReference>
<dbReference type="InterPro" id="IPR011006">
    <property type="entry name" value="CheY-like_superfamily"/>
</dbReference>
<dbReference type="CDD" id="cd06170">
    <property type="entry name" value="LuxR_C_like"/>
    <property type="match status" value="1"/>
</dbReference>
<dbReference type="GO" id="GO:0000160">
    <property type="term" value="P:phosphorelay signal transduction system"/>
    <property type="evidence" value="ECO:0007669"/>
    <property type="project" value="InterPro"/>
</dbReference>
<keyword evidence="1" id="KW-0597">Phosphoprotein</keyword>
<dbReference type="InterPro" id="IPR001789">
    <property type="entry name" value="Sig_transdc_resp-reg_receiver"/>
</dbReference>
<dbReference type="GO" id="GO:0006355">
    <property type="term" value="P:regulation of DNA-templated transcription"/>
    <property type="evidence" value="ECO:0007669"/>
    <property type="project" value="InterPro"/>
</dbReference>
<dbReference type="InterPro" id="IPR036388">
    <property type="entry name" value="WH-like_DNA-bd_sf"/>
</dbReference>
<dbReference type="SMART" id="SM00421">
    <property type="entry name" value="HTH_LUXR"/>
    <property type="match status" value="1"/>
</dbReference>
<dbReference type="PANTHER" id="PTHR45566:SF2">
    <property type="entry name" value="NARL SUBFAMILY"/>
    <property type="match status" value="1"/>
</dbReference>
<gene>
    <name evidence="3" type="ORF">IMCC12053_1216</name>
</gene>
<organism evidence="3 4">
    <name type="scientific">Celeribacter marinus</name>
    <dbReference type="NCBI Taxonomy" id="1397108"/>
    <lineage>
        <taxon>Bacteria</taxon>
        <taxon>Pseudomonadati</taxon>
        <taxon>Pseudomonadota</taxon>
        <taxon>Alphaproteobacteria</taxon>
        <taxon>Rhodobacterales</taxon>
        <taxon>Roseobacteraceae</taxon>
        <taxon>Celeribacter</taxon>
    </lineage>
</organism>
<reference evidence="3 4" key="1">
    <citation type="submission" date="2015-05" db="EMBL/GenBank/DDBJ databases">
        <authorList>
            <person name="Wang D.B."/>
            <person name="Wang M."/>
        </authorList>
    </citation>
    <scope>NUCLEOTIDE SEQUENCE [LARGE SCALE GENOMIC DNA]</scope>
    <source>
        <strain evidence="3 4">IMCC 12053</strain>
    </source>
</reference>
<dbReference type="SMART" id="SM00448">
    <property type="entry name" value="REC"/>
    <property type="match status" value="1"/>
</dbReference>
<dbReference type="SUPFAM" id="SSF52172">
    <property type="entry name" value="CheY-like"/>
    <property type="match status" value="1"/>
</dbReference>
<evidence type="ECO:0000256" key="1">
    <source>
        <dbReference type="ARBA" id="ARBA00022553"/>
    </source>
</evidence>
<dbReference type="PATRIC" id="fig|1397108.4.peg.1245"/>
<dbReference type="InterPro" id="IPR051015">
    <property type="entry name" value="EvgA-like"/>
</dbReference>
<dbReference type="AlphaFoldDB" id="A0A0N9ZNV6"/>
<name>A0A0N9ZNV6_9RHOB</name>
<dbReference type="KEGG" id="cmar:IMCC12053_1216"/>
<keyword evidence="4" id="KW-1185">Reference proteome</keyword>
<dbReference type="OrthoDB" id="3679796at2"/>
<dbReference type="InterPro" id="IPR016032">
    <property type="entry name" value="Sig_transdc_resp-reg_C-effctor"/>
</dbReference>
<dbReference type="InterPro" id="IPR058245">
    <property type="entry name" value="NreC/VraR/RcsB-like_REC"/>
</dbReference>
<dbReference type="EMBL" id="CP012023">
    <property type="protein sequence ID" value="ALI55164.1"/>
    <property type="molecule type" value="Genomic_DNA"/>
</dbReference>